<comment type="similarity">
    <text evidence="1">Belongs to the BLOC1S3 family.</text>
</comment>
<evidence type="ECO:0000313" key="5">
    <source>
        <dbReference type="Proteomes" id="UP000299102"/>
    </source>
</evidence>
<evidence type="ECO:0000256" key="3">
    <source>
        <dbReference type="SAM" id="MobiDB-lite"/>
    </source>
</evidence>
<gene>
    <name evidence="4" type="ORF">EVAR_41579_1</name>
</gene>
<evidence type="ECO:0000256" key="1">
    <source>
        <dbReference type="ARBA" id="ARBA00008942"/>
    </source>
</evidence>
<proteinExistence type="inferred from homology"/>
<name>A0A4C1XXX9_EUMVA</name>
<dbReference type="InterPro" id="IPR017245">
    <property type="entry name" value="BLOC-1_complex_su-3"/>
</dbReference>
<feature type="region of interest" description="Disordered" evidence="3">
    <location>
        <begin position="1"/>
        <end position="25"/>
    </location>
</feature>
<evidence type="ECO:0000313" key="4">
    <source>
        <dbReference type="EMBL" id="GBP68841.1"/>
    </source>
</evidence>
<dbReference type="Proteomes" id="UP000299102">
    <property type="component" value="Unassembled WGS sequence"/>
</dbReference>
<dbReference type="PANTHER" id="PTHR31974:SF2">
    <property type="entry name" value="BIOGENESIS OF LYSOSOME-RELATED ORGANELLES COMPLEX 1 SUBUNIT 3"/>
    <property type="match status" value="1"/>
</dbReference>
<dbReference type="OrthoDB" id="5984572at2759"/>
<dbReference type="EMBL" id="BGZK01001025">
    <property type="protein sequence ID" value="GBP68841.1"/>
    <property type="molecule type" value="Genomic_DNA"/>
</dbReference>
<dbReference type="PANTHER" id="PTHR31974">
    <property type="entry name" value="BIOGENESIS OF LYSOSOME-RELATED ORGANELLES COMPLEX 1 SUBUNIT 3"/>
    <property type="match status" value="1"/>
</dbReference>
<keyword evidence="5" id="KW-1185">Reference proteome</keyword>
<evidence type="ECO:0000256" key="2">
    <source>
        <dbReference type="ARBA" id="ARBA00019581"/>
    </source>
</evidence>
<accession>A0A4C1XXX9</accession>
<protein>
    <recommendedName>
        <fullName evidence="2">Biogenesis of lysosome-related organelles complex 1 subunit 3</fullName>
    </recommendedName>
</protein>
<feature type="region of interest" description="Disordered" evidence="3">
    <location>
        <begin position="41"/>
        <end position="76"/>
    </location>
</feature>
<comment type="caution">
    <text evidence="4">The sequence shown here is derived from an EMBL/GenBank/DDBJ whole genome shotgun (WGS) entry which is preliminary data.</text>
</comment>
<sequence>MSQTAHVVEGEASESDSEVEVGKSPESAVIASAVVDDFVVSGEASESDDDSKSTTITNSSVPPSPATIRRDSPRPSPYVMNTQSLLHQKLWECNVSLRATLEGLLKHTTELALDKLSRADKTLLNVQESMRSTNANLTLAKARLKQIEAGLEKANCGAALPTVKV</sequence>
<organism evidence="4 5">
    <name type="scientific">Eumeta variegata</name>
    <name type="common">Bagworm moth</name>
    <name type="synonym">Eumeta japonica</name>
    <dbReference type="NCBI Taxonomy" id="151549"/>
    <lineage>
        <taxon>Eukaryota</taxon>
        <taxon>Metazoa</taxon>
        <taxon>Ecdysozoa</taxon>
        <taxon>Arthropoda</taxon>
        <taxon>Hexapoda</taxon>
        <taxon>Insecta</taxon>
        <taxon>Pterygota</taxon>
        <taxon>Neoptera</taxon>
        <taxon>Endopterygota</taxon>
        <taxon>Lepidoptera</taxon>
        <taxon>Glossata</taxon>
        <taxon>Ditrysia</taxon>
        <taxon>Tineoidea</taxon>
        <taxon>Psychidae</taxon>
        <taxon>Oiketicinae</taxon>
        <taxon>Eumeta</taxon>
    </lineage>
</organism>
<dbReference type="GO" id="GO:0031083">
    <property type="term" value="C:BLOC-1 complex"/>
    <property type="evidence" value="ECO:0007669"/>
    <property type="project" value="TreeGrafter"/>
</dbReference>
<dbReference type="Pfam" id="PF15753">
    <property type="entry name" value="BLOC1S3"/>
    <property type="match status" value="1"/>
</dbReference>
<reference evidence="4 5" key="1">
    <citation type="journal article" date="2019" name="Commun. Biol.">
        <title>The bagworm genome reveals a unique fibroin gene that provides high tensile strength.</title>
        <authorList>
            <person name="Kono N."/>
            <person name="Nakamura H."/>
            <person name="Ohtoshi R."/>
            <person name="Tomita M."/>
            <person name="Numata K."/>
            <person name="Arakawa K."/>
        </authorList>
    </citation>
    <scope>NUCLEOTIDE SEQUENCE [LARGE SCALE GENOMIC DNA]</scope>
</reference>
<dbReference type="AlphaFoldDB" id="A0A4C1XXX9"/>